<proteinExistence type="predicted"/>
<evidence type="ECO:0000313" key="4">
    <source>
        <dbReference type="Proteomes" id="UP000736787"/>
    </source>
</evidence>
<accession>A0A8T1E3G9</accession>
<evidence type="ECO:0000313" key="1">
    <source>
        <dbReference type="EMBL" id="KAG2894685.1"/>
    </source>
</evidence>
<gene>
    <name evidence="1" type="ORF">PC115_g18088</name>
    <name evidence="2" type="ORF">PC117_g6340</name>
    <name evidence="3" type="ORF">PC118_g18951</name>
</gene>
<sequence>MSNSKSQFRRSSRSAIDKTTRTSNFSVVLARSAERPRRSVVSRIADRGQADLTQPALGICSVHIDKTKAHKNRIENCWPQQQCVSAMSLNFSVVDDRVNRESD</sequence>
<reference evidence="2" key="1">
    <citation type="submission" date="2018-10" db="EMBL/GenBank/DDBJ databases">
        <title>Effector identification in a new, highly contiguous assembly of the strawberry crown rot pathogen Phytophthora cactorum.</title>
        <authorList>
            <person name="Armitage A.D."/>
            <person name="Nellist C.F."/>
            <person name="Bates H."/>
            <person name="Vickerstaff R.J."/>
            <person name="Harrison R.J."/>
        </authorList>
    </citation>
    <scope>NUCLEOTIDE SEQUENCE</scope>
    <source>
        <strain evidence="1">4032</strain>
        <strain evidence="2">4040</strain>
        <strain evidence="3">P415</strain>
    </source>
</reference>
<dbReference type="Proteomes" id="UP000736787">
    <property type="component" value="Unassembled WGS sequence"/>
</dbReference>
<organism evidence="2 4">
    <name type="scientific">Phytophthora cactorum</name>
    <dbReference type="NCBI Taxonomy" id="29920"/>
    <lineage>
        <taxon>Eukaryota</taxon>
        <taxon>Sar</taxon>
        <taxon>Stramenopiles</taxon>
        <taxon>Oomycota</taxon>
        <taxon>Peronosporomycetes</taxon>
        <taxon>Peronosporales</taxon>
        <taxon>Peronosporaceae</taxon>
        <taxon>Phytophthora</taxon>
    </lineage>
</organism>
<protein>
    <submittedName>
        <fullName evidence="2">Uncharacterized protein</fullName>
    </submittedName>
</protein>
<dbReference type="EMBL" id="RCMK01000120">
    <property type="protein sequence ID" value="KAG2947997.1"/>
    <property type="molecule type" value="Genomic_DNA"/>
</dbReference>
<dbReference type="AlphaFoldDB" id="A0A8T1E3G9"/>
<evidence type="ECO:0000313" key="2">
    <source>
        <dbReference type="EMBL" id="KAG2947997.1"/>
    </source>
</evidence>
<dbReference type="Proteomes" id="UP000774804">
    <property type="component" value="Unassembled WGS sequence"/>
</dbReference>
<evidence type="ECO:0000313" key="3">
    <source>
        <dbReference type="EMBL" id="KAG2966808.1"/>
    </source>
</evidence>
<name>A0A8T1E3G9_9STRA</name>
<comment type="caution">
    <text evidence="2">The sequence shown here is derived from an EMBL/GenBank/DDBJ whole genome shotgun (WGS) entry which is preliminary data.</text>
</comment>
<dbReference type="EMBL" id="RCMI01000910">
    <property type="protein sequence ID" value="KAG2894685.1"/>
    <property type="molecule type" value="Genomic_DNA"/>
</dbReference>
<dbReference type="EMBL" id="RCML01000981">
    <property type="protein sequence ID" value="KAG2966808.1"/>
    <property type="molecule type" value="Genomic_DNA"/>
</dbReference>
<dbReference type="Proteomes" id="UP000697107">
    <property type="component" value="Unassembled WGS sequence"/>
</dbReference>